<evidence type="ECO:0008006" key="3">
    <source>
        <dbReference type="Google" id="ProtNLM"/>
    </source>
</evidence>
<evidence type="ECO:0000313" key="1">
    <source>
        <dbReference type="EMBL" id="TDQ57732.1"/>
    </source>
</evidence>
<dbReference type="OrthoDB" id="9804993at2"/>
<evidence type="ECO:0000313" key="2">
    <source>
        <dbReference type="Proteomes" id="UP000295657"/>
    </source>
</evidence>
<dbReference type="PANTHER" id="PTHR15394">
    <property type="entry name" value="SERINE HYDROLASE RBBP9"/>
    <property type="match status" value="1"/>
</dbReference>
<dbReference type="Gene3D" id="3.40.50.1820">
    <property type="entry name" value="alpha/beta hydrolase"/>
    <property type="match status" value="1"/>
</dbReference>
<protein>
    <recommendedName>
        <fullName evidence="3">Esterase</fullName>
    </recommendedName>
</protein>
<dbReference type="GO" id="GO:0016787">
    <property type="term" value="F:hydrolase activity"/>
    <property type="evidence" value="ECO:0007669"/>
    <property type="project" value="InterPro"/>
</dbReference>
<organism evidence="1 2">
    <name type="scientific">Mesocricetibacter intestinalis</name>
    <dbReference type="NCBI Taxonomy" id="1521930"/>
    <lineage>
        <taxon>Bacteria</taxon>
        <taxon>Pseudomonadati</taxon>
        <taxon>Pseudomonadota</taxon>
        <taxon>Gammaproteobacteria</taxon>
        <taxon>Pasteurellales</taxon>
        <taxon>Pasteurellaceae</taxon>
        <taxon>Mesocricetibacter</taxon>
    </lineage>
</organism>
<sequence length="184" mass="21224">MQKRLYITHGYTANSRSHWFPWLKRVLAKHNMLTTIFDMPDSHHPDPRQWLDYHRKHIEQCDENTIFVGHSLGCIATLSYLQTQYSNIAGVILVSGFDRTLPNLPELNPFLNPMPDYADLIERIPYRTVIAAADDPVVNCTYSEQLARHLQADYQLLASGGHFLDREGCTQLMPVYREVLKILG</sequence>
<proteinExistence type="predicted"/>
<dbReference type="EMBL" id="SNYQ01000004">
    <property type="protein sequence ID" value="TDQ57732.1"/>
    <property type="molecule type" value="Genomic_DNA"/>
</dbReference>
<dbReference type="PANTHER" id="PTHR15394:SF3">
    <property type="entry name" value="SERINE HYDROLASE RBBP9"/>
    <property type="match status" value="1"/>
</dbReference>
<dbReference type="Proteomes" id="UP000295657">
    <property type="component" value="Unassembled WGS sequence"/>
</dbReference>
<keyword evidence="2" id="KW-1185">Reference proteome</keyword>
<accession>A0A4R6V8F0</accession>
<dbReference type="RefSeq" id="WP_133544818.1">
    <property type="nucleotide sequence ID" value="NZ_SNYQ01000004.1"/>
</dbReference>
<dbReference type="SUPFAM" id="SSF53474">
    <property type="entry name" value="alpha/beta-Hydrolases"/>
    <property type="match status" value="1"/>
</dbReference>
<comment type="caution">
    <text evidence="1">The sequence shown here is derived from an EMBL/GenBank/DDBJ whole genome shotgun (WGS) entry which is preliminary data.</text>
</comment>
<dbReference type="InterPro" id="IPR029058">
    <property type="entry name" value="AB_hydrolase_fold"/>
</dbReference>
<reference evidence="1 2" key="1">
    <citation type="submission" date="2019-03" db="EMBL/GenBank/DDBJ databases">
        <title>Genomic Encyclopedia of Type Strains, Phase IV (KMG-IV): sequencing the most valuable type-strain genomes for metagenomic binning, comparative biology and taxonomic classification.</title>
        <authorList>
            <person name="Goeker M."/>
        </authorList>
    </citation>
    <scope>NUCLEOTIDE SEQUENCE [LARGE SCALE GENOMIC DNA]</scope>
    <source>
        <strain evidence="1 2">DSM 28403</strain>
    </source>
</reference>
<dbReference type="InterPro" id="IPR010662">
    <property type="entry name" value="RBBP9/YdeN"/>
</dbReference>
<dbReference type="Pfam" id="PF06821">
    <property type="entry name" value="Ser_hydrolase"/>
    <property type="match status" value="1"/>
</dbReference>
<name>A0A4R6V8F0_9PAST</name>
<gene>
    <name evidence="1" type="ORF">EDC45_1380</name>
</gene>
<dbReference type="AlphaFoldDB" id="A0A4R6V8F0"/>